<evidence type="ECO:0000313" key="5">
    <source>
        <dbReference type="EMBL" id="MFB9213435.1"/>
    </source>
</evidence>
<protein>
    <submittedName>
        <fullName evidence="5">LacI family DNA-binding transcriptional regulator</fullName>
    </submittedName>
</protein>
<keyword evidence="3" id="KW-0804">Transcription</keyword>
<evidence type="ECO:0000256" key="3">
    <source>
        <dbReference type="ARBA" id="ARBA00023163"/>
    </source>
</evidence>
<proteinExistence type="predicted"/>
<dbReference type="InterPro" id="IPR028082">
    <property type="entry name" value="Peripla_BP_I"/>
</dbReference>
<dbReference type="PROSITE" id="PS50932">
    <property type="entry name" value="HTH_LACI_2"/>
    <property type="match status" value="1"/>
</dbReference>
<name>A0ABV5J9C0_9BACT</name>
<dbReference type="PANTHER" id="PTHR30146">
    <property type="entry name" value="LACI-RELATED TRANSCRIPTIONAL REPRESSOR"/>
    <property type="match status" value="1"/>
</dbReference>
<evidence type="ECO:0000256" key="2">
    <source>
        <dbReference type="ARBA" id="ARBA00023125"/>
    </source>
</evidence>
<dbReference type="EMBL" id="JBHMEW010000068">
    <property type="protein sequence ID" value="MFB9213435.1"/>
    <property type="molecule type" value="Genomic_DNA"/>
</dbReference>
<evidence type="ECO:0000313" key="6">
    <source>
        <dbReference type="Proteomes" id="UP001589654"/>
    </source>
</evidence>
<dbReference type="Gene3D" id="3.40.50.2300">
    <property type="match status" value="2"/>
</dbReference>
<gene>
    <name evidence="5" type="ORF">ACFFUR_16585</name>
</gene>
<feature type="domain" description="HTH lacI-type" evidence="4">
    <location>
        <begin position="6"/>
        <end position="60"/>
    </location>
</feature>
<accession>A0ABV5J9C0</accession>
<dbReference type="Proteomes" id="UP001589654">
    <property type="component" value="Unassembled WGS sequence"/>
</dbReference>
<dbReference type="CDD" id="cd06267">
    <property type="entry name" value="PBP1_LacI_sugar_binding-like"/>
    <property type="match status" value="1"/>
</dbReference>
<sequence>MKKKRINIRDIAEELDVTPSTVSRALNSGKKVGEQKRKEIIELANKWGYRPNRFAKSLIENKTYNLGLLLPEFTHHFFNKVLSGIESVTYEAGYHLVICVSDQLQDKEIKSCQTFIDSQVDGVLAIIGNEGDEFGHIQEVIDAGIPLVLMDRLCEDIQATYVVTDDYEGAFNAVNHLVQTGCSRIIHLKGPDYIFTAFNRHMGYKEGLKRHGIPYRRDWVISPTEKDFAQKLEHLILKEDIDGIFAFSDYDAFGAYDIIGKTGKKIPDDIGIIGYANEPLSTYVSPKLTTVEQSPFEIGRISAGYLLQKINQPSDEIMTSCLKTKLVIRDSTRSIK</sequence>
<dbReference type="SUPFAM" id="SSF47413">
    <property type="entry name" value="lambda repressor-like DNA-binding domains"/>
    <property type="match status" value="1"/>
</dbReference>
<dbReference type="RefSeq" id="WP_290249032.1">
    <property type="nucleotide sequence ID" value="NZ_JAUFQT010000002.1"/>
</dbReference>
<dbReference type="InterPro" id="IPR000843">
    <property type="entry name" value="HTH_LacI"/>
</dbReference>
<reference evidence="5 6" key="1">
    <citation type="submission" date="2024-09" db="EMBL/GenBank/DDBJ databases">
        <authorList>
            <person name="Sun Q."/>
            <person name="Mori K."/>
        </authorList>
    </citation>
    <scope>NUCLEOTIDE SEQUENCE [LARGE SCALE GENOMIC DNA]</scope>
    <source>
        <strain evidence="5 6">CECT 7682</strain>
    </source>
</reference>
<keyword evidence="2 5" id="KW-0238">DNA-binding</keyword>
<dbReference type="Gene3D" id="1.10.260.40">
    <property type="entry name" value="lambda repressor-like DNA-binding domains"/>
    <property type="match status" value="1"/>
</dbReference>
<keyword evidence="6" id="KW-1185">Reference proteome</keyword>
<dbReference type="InterPro" id="IPR010982">
    <property type="entry name" value="Lambda_DNA-bd_dom_sf"/>
</dbReference>
<dbReference type="InterPro" id="IPR046335">
    <property type="entry name" value="LacI/GalR-like_sensor"/>
</dbReference>
<dbReference type="SMART" id="SM00354">
    <property type="entry name" value="HTH_LACI"/>
    <property type="match status" value="1"/>
</dbReference>
<evidence type="ECO:0000256" key="1">
    <source>
        <dbReference type="ARBA" id="ARBA00023015"/>
    </source>
</evidence>
<dbReference type="PANTHER" id="PTHR30146:SF109">
    <property type="entry name" value="HTH-TYPE TRANSCRIPTIONAL REGULATOR GALS"/>
    <property type="match status" value="1"/>
</dbReference>
<organism evidence="5 6">
    <name type="scientific">Echinicola jeungdonensis</name>
    <dbReference type="NCBI Taxonomy" id="709343"/>
    <lineage>
        <taxon>Bacteria</taxon>
        <taxon>Pseudomonadati</taxon>
        <taxon>Bacteroidota</taxon>
        <taxon>Cytophagia</taxon>
        <taxon>Cytophagales</taxon>
        <taxon>Cyclobacteriaceae</taxon>
        <taxon>Echinicola</taxon>
    </lineage>
</organism>
<dbReference type="GO" id="GO:0003677">
    <property type="term" value="F:DNA binding"/>
    <property type="evidence" value="ECO:0007669"/>
    <property type="project" value="UniProtKB-KW"/>
</dbReference>
<dbReference type="Pfam" id="PF13377">
    <property type="entry name" value="Peripla_BP_3"/>
    <property type="match status" value="1"/>
</dbReference>
<evidence type="ECO:0000259" key="4">
    <source>
        <dbReference type="PROSITE" id="PS50932"/>
    </source>
</evidence>
<keyword evidence="1" id="KW-0805">Transcription regulation</keyword>
<dbReference type="CDD" id="cd01392">
    <property type="entry name" value="HTH_LacI"/>
    <property type="match status" value="1"/>
</dbReference>
<dbReference type="Pfam" id="PF00356">
    <property type="entry name" value="LacI"/>
    <property type="match status" value="1"/>
</dbReference>
<dbReference type="SUPFAM" id="SSF53822">
    <property type="entry name" value="Periplasmic binding protein-like I"/>
    <property type="match status" value="1"/>
</dbReference>
<comment type="caution">
    <text evidence="5">The sequence shown here is derived from an EMBL/GenBank/DDBJ whole genome shotgun (WGS) entry which is preliminary data.</text>
</comment>